<dbReference type="EMBL" id="CP126658">
    <property type="protein sequence ID" value="WJZ97624.1"/>
    <property type="molecule type" value="Genomic_DNA"/>
</dbReference>
<gene>
    <name evidence="16" type="ORF">VitviT2T_016214</name>
</gene>
<reference evidence="16 17" key="1">
    <citation type="journal article" date="2023" name="Hortic Res">
        <title>The complete reference genome for grapevine (Vitis vinifera L.) genetics and breeding.</title>
        <authorList>
            <person name="Shi X."/>
            <person name="Cao S."/>
            <person name="Wang X."/>
            <person name="Huang S."/>
            <person name="Wang Y."/>
            <person name="Liu Z."/>
            <person name="Liu W."/>
            <person name="Leng X."/>
            <person name="Peng Y."/>
            <person name="Wang N."/>
            <person name="Wang Y."/>
            <person name="Ma Z."/>
            <person name="Xu X."/>
            <person name="Zhang F."/>
            <person name="Xue H."/>
            <person name="Zhong H."/>
            <person name="Wang Y."/>
            <person name="Zhang K."/>
            <person name="Velt A."/>
            <person name="Avia K."/>
            <person name="Holtgrawe D."/>
            <person name="Grimplet J."/>
            <person name="Matus J.T."/>
            <person name="Ware D."/>
            <person name="Wu X."/>
            <person name="Wang H."/>
            <person name="Liu C."/>
            <person name="Fang Y."/>
            <person name="Rustenholz C."/>
            <person name="Cheng Z."/>
            <person name="Xiao H."/>
            <person name="Zhou Y."/>
        </authorList>
    </citation>
    <scope>NUCLEOTIDE SEQUENCE [LARGE SCALE GENOMIC DNA]</scope>
    <source>
        <strain evidence="17">cv. Pinot noir / PN40024</strain>
        <tissue evidence="16">Leaf</tissue>
    </source>
</reference>
<protein>
    <recommendedName>
        <fullName evidence="6">RBR-type E3 ubiquitin transferase</fullName>
        <ecNumber evidence="6">2.3.2.31</ecNumber>
    </recommendedName>
</protein>
<dbReference type="EC" id="2.3.2.31" evidence="6"/>
<comment type="catalytic activity">
    <reaction evidence="1">
        <text>[E2 ubiquitin-conjugating enzyme]-S-ubiquitinyl-L-cysteine + [acceptor protein]-L-lysine = [E2 ubiquitin-conjugating enzyme]-L-cysteine + [acceptor protein]-N(6)-ubiquitinyl-L-lysine.</text>
        <dbReference type="EC" id="2.3.2.31"/>
    </reaction>
</comment>
<dbReference type="CDD" id="cd22582">
    <property type="entry name" value="BRcat_RBR_unk"/>
    <property type="match status" value="1"/>
</dbReference>
<evidence type="ECO:0000256" key="4">
    <source>
        <dbReference type="ARBA" id="ARBA00004906"/>
    </source>
</evidence>
<organism evidence="16 17">
    <name type="scientific">Vitis vinifera</name>
    <name type="common">Grape</name>
    <dbReference type="NCBI Taxonomy" id="29760"/>
    <lineage>
        <taxon>Eukaryota</taxon>
        <taxon>Viridiplantae</taxon>
        <taxon>Streptophyta</taxon>
        <taxon>Embryophyta</taxon>
        <taxon>Tracheophyta</taxon>
        <taxon>Spermatophyta</taxon>
        <taxon>Magnoliopsida</taxon>
        <taxon>eudicotyledons</taxon>
        <taxon>Gunneridae</taxon>
        <taxon>Pentapetalae</taxon>
        <taxon>rosids</taxon>
        <taxon>Vitales</taxon>
        <taxon>Vitaceae</taxon>
        <taxon>Viteae</taxon>
        <taxon>Vitis</taxon>
    </lineage>
</organism>
<dbReference type="InterPro" id="IPR044066">
    <property type="entry name" value="TRIAD_supradom"/>
</dbReference>
<evidence type="ECO:0000256" key="13">
    <source>
        <dbReference type="PROSITE-ProRule" id="PRU00175"/>
    </source>
</evidence>
<comment type="function">
    <text evidence="3">Might act as an E3 ubiquitin-protein ligase, or as part of E3 complex, which accepts ubiquitin from specific E2 ubiquitin-conjugating enzymes and then transfers it to substrates.</text>
</comment>
<dbReference type="InterPro" id="IPR001841">
    <property type="entry name" value="Znf_RING"/>
</dbReference>
<dbReference type="Gene3D" id="3.30.40.10">
    <property type="entry name" value="Zinc/RING finger domain, C3HC4 (zinc finger)"/>
    <property type="match status" value="1"/>
</dbReference>
<keyword evidence="7" id="KW-0808">Transferase</keyword>
<dbReference type="InterPro" id="IPR017907">
    <property type="entry name" value="Znf_RING_CS"/>
</dbReference>
<keyword evidence="11" id="KW-0833">Ubl conjugation pathway</keyword>
<evidence type="ECO:0000256" key="11">
    <source>
        <dbReference type="ARBA" id="ARBA00022786"/>
    </source>
</evidence>
<evidence type="ECO:0000256" key="8">
    <source>
        <dbReference type="ARBA" id="ARBA00022723"/>
    </source>
</evidence>
<keyword evidence="12" id="KW-0862">Zinc</keyword>
<evidence type="ECO:0000256" key="10">
    <source>
        <dbReference type="ARBA" id="ARBA00022771"/>
    </source>
</evidence>
<dbReference type="InterPro" id="IPR031127">
    <property type="entry name" value="E3_UB_ligase_RBR"/>
</dbReference>
<name>A0ABY9CQR5_VITVI</name>
<accession>A0ABY9CQR5</accession>
<evidence type="ECO:0000313" key="17">
    <source>
        <dbReference type="Proteomes" id="UP001227230"/>
    </source>
</evidence>
<dbReference type="PROSITE" id="PS00518">
    <property type="entry name" value="ZF_RING_1"/>
    <property type="match status" value="1"/>
</dbReference>
<dbReference type="Pfam" id="PF01485">
    <property type="entry name" value="IBR"/>
    <property type="match status" value="2"/>
</dbReference>
<dbReference type="Gene3D" id="1.20.120.1750">
    <property type="match status" value="1"/>
</dbReference>
<sequence length="329" mass="37069">MEAMKLERPVVEIVDMEEEDAEEQVSLFLTPISCRGGTRNTAISVEQYSADKELYLSIKASLLQPQTPLIHLDNDDDDDDLQILGINPPTTPHAFSTRKPFTFPSVTETGQPSNSKPDPPPTFVCEICIDPKPLNHSFSIKGCPHSYCSDCMTKYVASKLQDNVSRISCPAPNCTGVLEPQQCRPILPSHVFDRWGNALCEALILGSQKFYCPYKDCSALLIRDEGEVIKESECPNCRRLFCAQCEVPWHSGIDCGEFQKLNKDERGREDILMMNLAKTNNWKRCPKCKFYVEKSFGCMYIRCRCGFAFCYNCGAPSSTISHICPHCRH</sequence>
<keyword evidence="17" id="KW-1185">Reference proteome</keyword>
<evidence type="ECO:0000256" key="9">
    <source>
        <dbReference type="ARBA" id="ARBA00022737"/>
    </source>
</evidence>
<comment type="pathway">
    <text evidence="4">Protein modification; protein ubiquitination.</text>
</comment>
<evidence type="ECO:0000259" key="15">
    <source>
        <dbReference type="PROSITE" id="PS51873"/>
    </source>
</evidence>
<keyword evidence="8" id="KW-0479">Metal-binding</keyword>
<evidence type="ECO:0000256" key="5">
    <source>
        <dbReference type="ARBA" id="ARBA00005884"/>
    </source>
</evidence>
<comment type="similarity">
    <text evidence="5">Belongs to the RBR family. Ariadne subfamily.</text>
</comment>
<feature type="domain" description="RING-type" evidence="14">
    <location>
        <begin position="125"/>
        <end position="173"/>
    </location>
</feature>
<evidence type="ECO:0000256" key="2">
    <source>
        <dbReference type="ARBA" id="ARBA00001947"/>
    </source>
</evidence>
<evidence type="ECO:0000256" key="7">
    <source>
        <dbReference type="ARBA" id="ARBA00022679"/>
    </source>
</evidence>
<evidence type="ECO:0000259" key="14">
    <source>
        <dbReference type="PROSITE" id="PS50089"/>
    </source>
</evidence>
<evidence type="ECO:0000313" key="16">
    <source>
        <dbReference type="EMBL" id="WJZ97624.1"/>
    </source>
</evidence>
<evidence type="ECO:0000256" key="12">
    <source>
        <dbReference type="ARBA" id="ARBA00022833"/>
    </source>
</evidence>
<feature type="domain" description="RING-type" evidence="15">
    <location>
        <begin position="121"/>
        <end position="329"/>
    </location>
</feature>
<dbReference type="Proteomes" id="UP001227230">
    <property type="component" value="Chromosome 11"/>
</dbReference>
<evidence type="ECO:0000256" key="1">
    <source>
        <dbReference type="ARBA" id="ARBA00001798"/>
    </source>
</evidence>
<keyword evidence="10 13" id="KW-0863">Zinc-finger</keyword>
<dbReference type="InterPro" id="IPR002867">
    <property type="entry name" value="IBR_dom"/>
</dbReference>
<comment type="cofactor">
    <cofactor evidence="2">
        <name>Zn(2+)</name>
        <dbReference type="ChEBI" id="CHEBI:29105"/>
    </cofactor>
</comment>
<dbReference type="CDD" id="cd22584">
    <property type="entry name" value="Rcat_RBR_unk"/>
    <property type="match status" value="1"/>
</dbReference>
<dbReference type="PANTHER" id="PTHR11685">
    <property type="entry name" value="RBR FAMILY RING FINGER AND IBR DOMAIN-CONTAINING"/>
    <property type="match status" value="1"/>
</dbReference>
<evidence type="ECO:0000256" key="6">
    <source>
        <dbReference type="ARBA" id="ARBA00012251"/>
    </source>
</evidence>
<keyword evidence="9" id="KW-0677">Repeat</keyword>
<dbReference type="PROSITE" id="PS50089">
    <property type="entry name" value="ZF_RING_2"/>
    <property type="match status" value="1"/>
</dbReference>
<evidence type="ECO:0000256" key="3">
    <source>
        <dbReference type="ARBA" id="ARBA00003976"/>
    </source>
</evidence>
<proteinExistence type="inferred from homology"/>
<dbReference type="PROSITE" id="PS51873">
    <property type="entry name" value="TRIAD"/>
    <property type="match status" value="1"/>
</dbReference>
<dbReference type="SUPFAM" id="SSF57850">
    <property type="entry name" value="RING/U-box"/>
    <property type="match status" value="3"/>
</dbReference>
<dbReference type="InterPro" id="IPR013083">
    <property type="entry name" value="Znf_RING/FYVE/PHD"/>
</dbReference>
<dbReference type="SMART" id="SM00647">
    <property type="entry name" value="IBR"/>
    <property type="match status" value="2"/>
</dbReference>